<dbReference type="AlphaFoldDB" id="A0A2U1QDU2"/>
<reference evidence="5 6" key="1">
    <citation type="journal article" date="2018" name="Mol. Plant">
        <title>The genome of Artemisia annua provides insight into the evolution of Asteraceae family and artemisinin biosynthesis.</title>
        <authorList>
            <person name="Shen Q."/>
            <person name="Zhang L."/>
            <person name="Liao Z."/>
            <person name="Wang S."/>
            <person name="Yan T."/>
            <person name="Shi P."/>
            <person name="Liu M."/>
            <person name="Fu X."/>
            <person name="Pan Q."/>
            <person name="Wang Y."/>
            <person name="Lv Z."/>
            <person name="Lu X."/>
            <person name="Zhang F."/>
            <person name="Jiang W."/>
            <person name="Ma Y."/>
            <person name="Chen M."/>
            <person name="Hao X."/>
            <person name="Li L."/>
            <person name="Tang Y."/>
            <person name="Lv G."/>
            <person name="Zhou Y."/>
            <person name="Sun X."/>
            <person name="Brodelius P.E."/>
            <person name="Rose J.K.C."/>
            <person name="Tang K."/>
        </authorList>
    </citation>
    <scope>NUCLEOTIDE SEQUENCE [LARGE SCALE GENOMIC DNA]</scope>
    <source>
        <strain evidence="6">cv. Huhao1</strain>
        <tissue evidence="5">Leaf</tissue>
    </source>
</reference>
<keyword evidence="6" id="KW-1185">Reference proteome</keyword>
<dbReference type="InterPro" id="IPR000985">
    <property type="entry name" value="Lectin_LegA_CS"/>
</dbReference>
<dbReference type="SUPFAM" id="SSF49899">
    <property type="entry name" value="Concanavalin A-like lectins/glucanases"/>
    <property type="match status" value="1"/>
</dbReference>
<dbReference type="EMBL" id="PKPP01000193">
    <property type="protein sequence ID" value="PWA96168.1"/>
    <property type="molecule type" value="Genomic_DNA"/>
</dbReference>
<dbReference type="PANTHER" id="PTHR32401:SF47">
    <property type="entry name" value="LEGUME LECTIN DOMAIN-CONTAINING PROTEIN"/>
    <property type="match status" value="1"/>
</dbReference>
<gene>
    <name evidence="5" type="ORF">CTI12_AA041870</name>
</gene>
<keyword evidence="2 5" id="KW-0430">Lectin</keyword>
<dbReference type="InterPro" id="IPR050258">
    <property type="entry name" value="Leguminous_Lectin"/>
</dbReference>
<evidence type="ECO:0000256" key="3">
    <source>
        <dbReference type="SAM" id="SignalP"/>
    </source>
</evidence>
<proteinExistence type="inferred from homology"/>
<comment type="similarity">
    <text evidence="1">Belongs to the leguminous lectin family.</text>
</comment>
<name>A0A2U1QDU2_ARTAN</name>
<feature type="domain" description="Legume lectin" evidence="4">
    <location>
        <begin position="101"/>
        <end position="199"/>
    </location>
</feature>
<dbReference type="PANTHER" id="PTHR32401">
    <property type="entry name" value="CONCANAVALIN A-LIKE LECTIN FAMILY PROTEIN"/>
    <property type="match status" value="1"/>
</dbReference>
<evidence type="ECO:0000313" key="6">
    <source>
        <dbReference type="Proteomes" id="UP000245207"/>
    </source>
</evidence>
<keyword evidence="3" id="KW-0732">Signal</keyword>
<dbReference type="Proteomes" id="UP000245207">
    <property type="component" value="Unassembled WGS sequence"/>
</dbReference>
<accession>A0A2U1QDU2</accession>
<feature type="chain" id="PRO_5015781985" evidence="3">
    <location>
        <begin position="30"/>
        <end position="357"/>
    </location>
</feature>
<dbReference type="Gene3D" id="2.60.120.200">
    <property type="match status" value="2"/>
</dbReference>
<evidence type="ECO:0000259" key="4">
    <source>
        <dbReference type="Pfam" id="PF00139"/>
    </source>
</evidence>
<comment type="caution">
    <text evidence="5">The sequence shown here is derived from an EMBL/GenBank/DDBJ whole genome shotgun (WGS) entry which is preliminary data.</text>
</comment>
<dbReference type="GO" id="GO:0030246">
    <property type="term" value="F:carbohydrate binding"/>
    <property type="evidence" value="ECO:0007669"/>
    <property type="project" value="UniProtKB-KW"/>
</dbReference>
<feature type="domain" description="Legume lectin" evidence="4">
    <location>
        <begin position="31"/>
        <end position="98"/>
    </location>
</feature>
<dbReference type="OrthoDB" id="2014828at2759"/>
<dbReference type="STRING" id="35608.A0A2U1QDU2"/>
<dbReference type="Pfam" id="PF00139">
    <property type="entry name" value="Lectin_legB"/>
    <property type="match status" value="2"/>
</dbReference>
<organism evidence="5 6">
    <name type="scientific">Artemisia annua</name>
    <name type="common">Sweet wormwood</name>
    <dbReference type="NCBI Taxonomy" id="35608"/>
    <lineage>
        <taxon>Eukaryota</taxon>
        <taxon>Viridiplantae</taxon>
        <taxon>Streptophyta</taxon>
        <taxon>Embryophyta</taxon>
        <taxon>Tracheophyta</taxon>
        <taxon>Spermatophyta</taxon>
        <taxon>Magnoliopsida</taxon>
        <taxon>eudicotyledons</taxon>
        <taxon>Gunneridae</taxon>
        <taxon>Pentapetalae</taxon>
        <taxon>asterids</taxon>
        <taxon>campanulids</taxon>
        <taxon>Asterales</taxon>
        <taxon>Asteraceae</taxon>
        <taxon>Asteroideae</taxon>
        <taxon>Anthemideae</taxon>
        <taxon>Artemisiinae</taxon>
        <taxon>Artemisia</taxon>
    </lineage>
</organism>
<evidence type="ECO:0000313" key="5">
    <source>
        <dbReference type="EMBL" id="PWA96168.1"/>
    </source>
</evidence>
<dbReference type="InterPro" id="IPR001220">
    <property type="entry name" value="Legume_lectin_dom"/>
</dbReference>
<evidence type="ECO:0000256" key="1">
    <source>
        <dbReference type="ARBA" id="ARBA00007606"/>
    </source>
</evidence>
<feature type="signal peptide" evidence="3">
    <location>
        <begin position="1"/>
        <end position="29"/>
    </location>
</feature>
<dbReference type="CDD" id="cd06899">
    <property type="entry name" value="lectin_legume_LecRK_Arcelin_ConA"/>
    <property type="match status" value="1"/>
</dbReference>
<dbReference type="PROSITE" id="PS00308">
    <property type="entry name" value="LECTIN_LEGUME_ALPHA"/>
    <property type="match status" value="1"/>
</dbReference>
<protein>
    <submittedName>
        <fullName evidence="5">Legume lectin, alpha chain, conserved site</fullName>
    </submittedName>
</protein>
<dbReference type="InterPro" id="IPR013320">
    <property type="entry name" value="ConA-like_dom_sf"/>
</dbReference>
<sequence>MDSSSPPQNYISFMLFVFCFLFFLPLSKPVDFEITSFSTDATNILYSGDVATSFGDIQLNVINHQIRVGHAIYADPIQIWDSKSGKLSDFTTHFTFVIDTLGDPPYKHVDINLNSIRLVNYTAWNASLHSGKSADAWLSYNATSHMLILNWRYAYGLSYKVDLRELLSEWVTIGFSGTTGVAVERHNVQYWEFSSSLNSMVLNREGKSNKWKLAVGLIAPGSSVSYPGRLQLEHQVWNEDRRRRPTWRLRRPRCHTTKPSLFFAVGLQTVCTTSYVHQSSVCLMLAGTLLTRYLLDCCYDARSEAVSHILSFFVSLPSGCTSRKGTRRANSLREAHFQPCGKLQQNEKKIPSGTILP</sequence>
<evidence type="ECO:0000256" key="2">
    <source>
        <dbReference type="ARBA" id="ARBA00022734"/>
    </source>
</evidence>